<comment type="caution">
    <text evidence="1">The sequence shown here is derived from an EMBL/GenBank/DDBJ whole genome shotgun (WGS) entry which is preliminary data.</text>
</comment>
<evidence type="ECO:0000313" key="1">
    <source>
        <dbReference type="EMBL" id="KAI2381664.1"/>
    </source>
</evidence>
<dbReference type="EMBL" id="JALBCA010000190">
    <property type="protein sequence ID" value="KAI2381664.1"/>
    <property type="molecule type" value="Genomic_DNA"/>
</dbReference>
<sequence>SLSQQLAHDSYPAGIASGHEVIHPMLPMIEYNAHESQEETLDRKLHVGNWRRRQDTSDDPICGLLLEYIEGTTLNKAYLPPKSAQSLRDQLELLHSLKIVQGDLFPHNMMVSKNGRAFLLDVSGAQMASEEGQLIRKTSSFLSWAKDERSRLELFLFRLQNASYSVMEFLGHAHALIVETTPRSEVVRCPE</sequence>
<gene>
    <name evidence="1" type="ORF">LOY88_006688</name>
</gene>
<name>A0ACB8UMW2_9EURO</name>
<reference evidence="1" key="1">
    <citation type="journal article" date="2022" name="bioRxiv">
        <title>Population genetic analysis of Ophidiomyces ophidiicola, the causative agent of snake fungal disease, indicates recent introductions to the USA.</title>
        <authorList>
            <person name="Ladner J.T."/>
            <person name="Palmer J.M."/>
            <person name="Ettinger C.L."/>
            <person name="Stajich J.E."/>
            <person name="Farrell T.M."/>
            <person name="Glorioso B.M."/>
            <person name="Lawson B."/>
            <person name="Price S.J."/>
            <person name="Stengle A.G."/>
            <person name="Grear D.A."/>
            <person name="Lorch J.M."/>
        </authorList>
    </citation>
    <scope>NUCLEOTIDE SEQUENCE</scope>
    <source>
        <strain evidence="1">NWHC 24266-5</strain>
    </source>
</reference>
<protein>
    <submittedName>
        <fullName evidence="1">Uncharacterized protein</fullName>
    </submittedName>
</protein>
<accession>A0ACB8UMW2</accession>
<organism evidence="1">
    <name type="scientific">Ophidiomyces ophidiicola</name>
    <dbReference type="NCBI Taxonomy" id="1387563"/>
    <lineage>
        <taxon>Eukaryota</taxon>
        <taxon>Fungi</taxon>
        <taxon>Dikarya</taxon>
        <taxon>Ascomycota</taxon>
        <taxon>Pezizomycotina</taxon>
        <taxon>Eurotiomycetes</taxon>
        <taxon>Eurotiomycetidae</taxon>
        <taxon>Onygenales</taxon>
        <taxon>Onygenaceae</taxon>
        <taxon>Ophidiomyces</taxon>
    </lineage>
</organism>
<proteinExistence type="predicted"/>
<feature type="non-terminal residue" evidence="1">
    <location>
        <position position="1"/>
    </location>
</feature>